<dbReference type="EMBL" id="CP024965">
    <property type="protein sequence ID" value="ATZ18643.1"/>
    <property type="molecule type" value="Genomic_DNA"/>
</dbReference>
<keyword evidence="3" id="KW-0687">Ribonucleoprotein</keyword>
<name>A0A2K8P167_9MOLU</name>
<evidence type="ECO:0000256" key="1">
    <source>
        <dbReference type="ARBA" id="ARBA00006767"/>
    </source>
</evidence>
<dbReference type="InterPro" id="IPR003029">
    <property type="entry name" value="S1_domain"/>
</dbReference>
<dbReference type="Pfam" id="PF00575">
    <property type="entry name" value="S1"/>
    <property type="match status" value="1"/>
</dbReference>
<dbReference type="InterPro" id="IPR012340">
    <property type="entry name" value="NA-bd_OB-fold"/>
</dbReference>
<reference evidence="5 6" key="1">
    <citation type="submission" date="2017-11" db="EMBL/GenBank/DDBJ databases">
        <title>Genome sequence of Entomoplasma somnilux PYAN-1 (ATCC 49194).</title>
        <authorList>
            <person name="Lo W.-S."/>
            <person name="Gasparich G.E."/>
            <person name="Kuo C.-H."/>
        </authorList>
    </citation>
    <scope>NUCLEOTIDE SEQUENCE [LARGE SCALE GENOMIC DNA]</scope>
    <source>
        <strain evidence="5 6">PYAN-1</strain>
    </source>
</reference>
<keyword evidence="6" id="KW-1185">Reference proteome</keyword>
<comment type="similarity">
    <text evidence="1">Belongs to the bacterial ribosomal protein bS1 family.</text>
</comment>
<protein>
    <recommendedName>
        <fullName evidence="4">S1 motif domain-containing protein</fullName>
    </recommendedName>
</protein>
<dbReference type="GO" id="GO:0022627">
    <property type="term" value="C:cytosolic small ribosomal subunit"/>
    <property type="evidence" value="ECO:0007669"/>
    <property type="project" value="TreeGrafter"/>
</dbReference>
<dbReference type="RefSeq" id="WP_051445534.1">
    <property type="nucleotide sequence ID" value="NZ_CP024965.1"/>
</dbReference>
<sequence length="80" mass="8973">MINQIVKAKITDIAPFGAFCAVELDGKTYKGLIHISEIANEFIRDINEFIEPGQEVEVKILSIDEAKNQLKLSIKQVNND</sequence>
<evidence type="ECO:0000256" key="3">
    <source>
        <dbReference type="ARBA" id="ARBA00023274"/>
    </source>
</evidence>
<evidence type="ECO:0000259" key="4">
    <source>
        <dbReference type="PROSITE" id="PS50126"/>
    </source>
</evidence>
<evidence type="ECO:0000313" key="5">
    <source>
        <dbReference type="EMBL" id="ATZ18643.1"/>
    </source>
</evidence>
<dbReference type="SMART" id="SM00316">
    <property type="entry name" value="S1"/>
    <property type="match status" value="1"/>
</dbReference>
<dbReference type="PROSITE" id="PS50126">
    <property type="entry name" value="S1"/>
    <property type="match status" value="1"/>
</dbReference>
<accession>A0A2K8P167</accession>
<dbReference type="SUPFAM" id="SSF50249">
    <property type="entry name" value="Nucleic acid-binding proteins"/>
    <property type="match status" value="1"/>
</dbReference>
<proteinExistence type="inferred from homology"/>
<dbReference type="KEGG" id="esx:ESOMN_v1c02590"/>
<dbReference type="Proteomes" id="UP000232230">
    <property type="component" value="Chromosome"/>
</dbReference>
<organism evidence="5 6">
    <name type="scientific">Williamsoniiplasma somnilux</name>
    <dbReference type="NCBI Taxonomy" id="215578"/>
    <lineage>
        <taxon>Bacteria</taxon>
        <taxon>Bacillati</taxon>
        <taxon>Mycoplasmatota</taxon>
        <taxon>Mollicutes</taxon>
        <taxon>Entomoplasmatales</taxon>
        <taxon>Williamsoniiplasma</taxon>
    </lineage>
</organism>
<keyword evidence="2" id="KW-0689">Ribosomal protein</keyword>
<dbReference type="PANTHER" id="PTHR10724">
    <property type="entry name" value="30S RIBOSOMAL PROTEIN S1"/>
    <property type="match status" value="1"/>
</dbReference>
<dbReference type="GO" id="GO:0003735">
    <property type="term" value="F:structural constituent of ribosome"/>
    <property type="evidence" value="ECO:0007669"/>
    <property type="project" value="TreeGrafter"/>
</dbReference>
<evidence type="ECO:0000256" key="2">
    <source>
        <dbReference type="ARBA" id="ARBA00022980"/>
    </source>
</evidence>
<dbReference type="InterPro" id="IPR050437">
    <property type="entry name" value="Ribos_protein_bS1-like"/>
</dbReference>
<dbReference type="PANTHER" id="PTHR10724:SF7">
    <property type="entry name" value="SMALL RIBOSOMAL SUBUNIT PROTEIN BS1C"/>
    <property type="match status" value="1"/>
</dbReference>
<gene>
    <name evidence="5" type="ORF">ESOMN_v1c02590</name>
</gene>
<dbReference type="GO" id="GO:0006412">
    <property type="term" value="P:translation"/>
    <property type="evidence" value="ECO:0007669"/>
    <property type="project" value="TreeGrafter"/>
</dbReference>
<feature type="domain" description="S1 motif" evidence="4">
    <location>
        <begin position="3"/>
        <end position="75"/>
    </location>
</feature>
<dbReference type="AlphaFoldDB" id="A0A2K8P167"/>
<dbReference type="GO" id="GO:0003729">
    <property type="term" value="F:mRNA binding"/>
    <property type="evidence" value="ECO:0007669"/>
    <property type="project" value="TreeGrafter"/>
</dbReference>
<evidence type="ECO:0000313" key="6">
    <source>
        <dbReference type="Proteomes" id="UP000232230"/>
    </source>
</evidence>
<dbReference type="Gene3D" id="2.40.50.140">
    <property type="entry name" value="Nucleic acid-binding proteins"/>
    <property type="match status" value="1"/>
</dbReference>